<reference evidence="1 2" key="1">
    <citation type="journal article" date="2009" name="Appl. Environ. Microbiol.">
        <title>Community genomic and proteomic analyses of chemoautotrophic iron-oxidizing "Leptospirillum rubarum" (Group II) and "Leptospirillum ferrodiazotrophum" (Group III) bacteria in acid mine drainage biofilms.</title>
        <authorList>
            <person name="Goltsman D.S."/>
            <person name="Denef V.J."/>
            <person name="Singer S.W."/>
            <person name="VerBerkmoes N.C."/>
            <person name="Lefsrud M."/>
            <person name="Mueller R.S."/>
            <person name="Dick G.J."/>
            <person name="Sun C.L."/>
            <person name="Wheeler K.E."/>
            <person name="Zemla A."/>
            <person name="Baker B.J."/>
            <person name="Hauser L."/>
            <person name="Land M."/>
            <person name="Shah M.B."/>
            <person name="Thelen M.P."/>
            <person name="Hettich R.L."/>
            <person name="Banfield J.F."/>
        </authorList>
    </citation>
    <scope>NUCLEOTIDE SEQUENCE [LARGE SCALE GENOMIC DNA]</scope>
</reference>
<evidence type="ECO:0000313" key="2">
    <source>
        <dbReference type="Proteomes" id="UP000009374"/>
    </source>
</evidence>
<name>C6HWE8_9BACT</name>
<dbReference type="Proteomes" id="UP000009374">
    <property type="component" value="Unassembled WGS sequence"/>
</dbReference>
<keyword evidence="2" id="KW-1185">Reference proteome</keyword>
<gene>
    <name evidence="1" type="ORF">UBAL3_80420076</name>
</gene>
<evidence type="ECO:0000313" key="1">
    <source>
        <dbReference type="EMBL" id="EES53126.1"/>
    </source>
</evidence>
<protein>
    <submittedName>
        <fullName evidence="1">Uncharacterized protein</fullName>
    </submittedName>
</protein>
<sequence length="153" mass="16793">MWGRCPGSGRWGRNPSGKAYRECGSDGGDFIVPALTVEEAPEGRTLTRTTSPKKDSELPCPSSIFCSGKDTGFLGEILLFTMIFPKKVKEGFEIALHLFPWRLPSRIVCSHWGRGRVGGNRCKSLSLIPASGSLDKKFKLKLKSGVSRGRIHL</sequence>
<proteinExistence type="predicted"/>
<dbReference type="AlphaFoldDB" id="C6HWE8"/>
<accession>C6HWE8</accession>
<organism evidence="1 2">
    <name type="scientific">Leptospirillum ferrodiazotrophum</name>
    <dbReference type="NCBI Taxonomy" id="412449"/>
    <lineage>
        <taxon>Bacteria</taxon>
        <taxon>Pseudomonadati</taxon>
        <taxon>Nitrospirota</taxon>
        <taxon>Nitrospiria</taxon>
        <taxon>Nitrospirales</taxon>
        <taxon>Nitrospiraceae</taxon>
        <taxon>Leptospirillum</taxon>
    </lineage>
</organism>
<dbReference type="EMBL" id="GG693869">
    <property type="protein sequence ID" value="EES53126.1"/>
    <property type="molecule type" value="Genomic_DNA"/>
</dbReference>